<dbReference type="RefSeq" id="WP_075869216.1">
    <property type="nucleotide sequence ID" value="NZ_CALYQA010000007.1"/>
</dbReference>
<evidence type="ECO:0000259" key="14">
    <source>
        <dbReference type="Pfam" id="PF20260"/>
    </source>
</evidence>
<dbReference type="InterPro" id="IPR046886">
    <property type="entry name" value="RsmE_MTase_dom"/>
</dbReference>
<sequence>MRANYKLQRLFVEEPLSACGKLDLDETRSHYLKNVLRMNEGSELLLFNGKDGEWRAKIYEIKKKIVVLELVSKEREQVVPADLVYCFAPLKHARLDYMVQKAVEMGASVLQPVITRFTQVTRLNQERMQANIIEACEQCGVLSISSCRSPVSLGELLKNWQQERHLIFCDEAADTQNPLEILKKMPRAPLGVLIGPEGGFSDEERSRLKQFPFVHAIPLGPRILRADTAAVAALAVIDATLGDWRDDERSLI</sequence>
<evidence type="ECO:0000256" key="6">
    <source>
        <dbReference type="ARBA" id="ARBA00022552"/>
    </source>
</evidence>
<gene>
    <name evidence="15" type="ORF">PEB0149_014900</name>
</gene>
<dbReference type="AlphaFoldDB" id="A0A1R0FAU3"/>
<evidence type="ECO:0000256" key="9">
    <source>
        <dbReference type="ARBA" id="ARBA00022691"/>
    </source>
</evidence>
<protein>
    <recommendedName>
        <fullName evidence="4 12">Ribosomal RNA small subunit methyltransferase E</fullName>
        <ecNumber evidence="3 12">2.1.1.193</ecNumber>
    </recommendedName>
</protein>
<feature type="domain" description="Ribosomal RNA small subunit methyltransferase E PUA-like" evidence="14">
    <location>
        <begin position="24"/>
        <end position="70"/>
    </location>
</feature>
<evidence type="ECO:0000256" key="12">
    <source>
        <dbReference type="PIRNR" id="PIRNR015601"/>
    </source>
</evidence>
<dbReference type="SUPFAM" id="SSF75217">
    <property type="entry name" value="alpha/beta knot"/>
    <property type="match status" value="1"/>
</dbReference>
<dbReference type="GO" id="GO:0005737">
    <property type="term" value="C:cytoplasm"/>
    <property type="evidence" value="ECO:0007669"/>
    <property type="project" value="UniProtKB-SubCell"/>
</dbReference>
<evidence type="ECO:0000313" key="15">
    <source>
        <dbReference type="EMBL" id="OLY44038.1"/>
    </source>
</evidence>
<keyword evidence="7 12" id="KW-0489">Methyltransferase</keyword>
<dbReference type="PANTHER" id="PTHR30027:SF3">
    <property type="entry name" value="16S RRNA (URACIL(1498)-N(3))-METHYLTRANSFERASE"/>
    <property type="match status" value="1"/>
</dbReference>
<dbReference type="InterPro" id="IPR029028">
    <property type="entry name" value="Alpha/beta_knot_MTases"/>
</dbReference>
<dbReference type="NCBIfam" id="NF008696">
    <property type="entry name" value="PRK11713.3-5"/>
    <property type="match status" value="1"/>
</dbReference>
<keyword evidence="5 12" id="KW-0963">Cytoplasm</keyword>
<dbReference type="OrthoDB" id="9815641at2"/>
<evidence type="ECO:0000256" key="4">
    <source>
        <dbReference type="ARBA" id="ARBA00013673"/>
    </source>
</evidence>
<evidence type="ECO:0000256" key="5">
    <source>
        <dbReference type="ARBA" id="ARBA00022490"/>
    </source>
</evidence>
<dbReference type="Proteomes" id="UP000187344">
    <property type="component" value="Unassembled WGS sequence"/>
</dbReference>
<evidence type="ECO:0000256" key="2">
    <source>
        <dbReference type="ARBA" id="ARBA00005528"/>
    </source>
</evidence>
<dbReference type="Gene3D" id="2.40.240.20">
    <property type="entry name" value="Hypothetical PUA domain-like, domain 1"/>
    <property type="match status" value="1"/>
</dbReference>
<keyword evidence="8 12" id="KW-0808">Transferase</keyword>
<evidence type="ECO:0000313" key="16">
    <source>
        <dbReference type="Proteomes" id="UP000187344"/>
    </source>
</evidence>
<comment type="catalytic activity">
    <reaction evidence="11 12">
        <text>uridine(1498) in 16S rRNA + S-adenosyl-L-methionine = N(3)-methyluridine(1498) in 16S rRNA + S-adenosyl-L-homocysteine + H(+)</text>
        <dbReference type="Rhea" id="RHEA:42920"/>
        <dbReference type="Rhea" id="RHEA-COMP:10283"/>
        <dbReference type="Rhea" id="RHEA-COMP:10284"/>
        <dbReference type="ChEBI" id="CHEBI:15378"/>
        <dbReference type="ChEBI" id="CHEBI:57856"/>
        <dbReference type="ChEBI" id="CHEBI:59789"/>
        <dbReference type="ChEBI" id="CHEBI:65315"/>
        <dbReference type="ChEBI" id="CHEBI:74502"/>
        <dbReference type="EC" id="2.1.1.193"/>
    </reaction>
</comment>
<dbReference type="CDD" id="cd18084">
    <property type="entry name" value="RsmE-like"/>
    <property type="match status" value="1"/>
</dbReference>
<dbReference type="PANTHER" id="PTHR30027">
    <property type="entry name" value="RIBOSOMAL RNA SMALL SUBUNIT METHYLTRANSFERASE E"/>
    <property type="match status" value="1"/>
</dbReference>
<evidence type="ECO:0000256" key="10">
    <source>
        <dbReference type="ARBA" id="ARBA00025699"/>
    </source>
</evidence>
<dbReference type="PIRSF" id="PIRSF015601">
    <property type="entry name" value="MTase_slr0722"/>
    <property type="match status" value="1"/>
</dbReference>
<dbReference type="InterPro" id="IPR015947">
    <property type="entry name" value="PUA-like_sf"/>
</dbReference>
<keyword evidence="9 12" id="KW-0949">S-adenosyl-L-methionine</keyword>
<evidence type="ECO:0000256" key="3">
    <source>
        <dbReference type="ARBA" id="ARBA00012328"/>
    </source>
</evidence>
<dbReference type="InterPro" id="IPR006700">
    <property type="entry name" value="RsmE"/>
</dbReference>
<dbReference type="NCBIfam" id="TIGR00046">
    <property type="entry name" value="RsmE family RNA methyltransferase"/>
    <property type="match status" value="1"/>
</dbReference>
<keyword evidence="16" id="KW-1185">Reference proteome</keyword>
<evidence type="ECO:0000256" key="7">
    <source>
        <dbReference type="ARBA" id="ARBA00022603"/>
    </source>
</evidence>
<comment type="subcellular location">
    <subcellularLocation>
        <location evidence="1 12">Cytoplasm</location>
    </subcellularLocation>
</comment>
<comment type="caution">
    <text evidence="15">The sequence shown here is derived from an EMBL/GenBank/DDBJ whole genome shotgun (WGS) entry which is preliminary data.</text>
</comment>
<comment type="similarity">
    <text evidence="2 12">Belongs to the RNA methyltransferase RsmE family.</text>
</comment>
<organism evidence="15 16">
    <name type="scientific">Bartonella apis</name>
    <dbReference type="NCBI Taxonomy" id="1686310"/>
    <lineage>
        <taxon>Bacteria</taxon>
        <taxon>Pseudomonadati</taxon>
        <taxon>Pseudomonadota</taxon>
        <taxon>Alphaproteobacteria</taxon>
        <taxon>Hyphomicrobiales</taxon>
        <taxon>Bartonellaceae</taxon>
        <taxon>Bartonella</taxon>
    </lineage>
</organism>
<evidence type="ECO:0000256" key="1">
    <source>
        <dbReference type="ARBA" id="ARBA00004496"/>
    </source>
</evidence>
<dbReference type="Pfam" id="PF04452">
    <property type="entry name" value="Methyltrans_RNA"/>
    <property type="match status" value="1"/>
</dbReference>
<dbReference type="GO" id="GO:0070042">
    <property type="term" value="F:rRNA (uridine-N3-)-methyltransferase activity"/>
    <property type="evidence" value="ECO:0007669"/>
    <property type="project" value="TreeGrafter"/>
</dbReference>
<dbReference type="EC" id="2.1.1.193" evidence="3 12"/>
<name>A0A1R0FAU3_9HYPH</name>
<evidence type="ECO:0000256" key="11">
    <source>
        <dbReference type="ARBA" id="ARBA00047944"/>
    </source>
</evidence>
<accession>A0A1R0FAU3</accession>
<dbReference type="EMBL" id="LXYT01000001">
    <property type="protein sequence ID" value="OLY44038.1"/>
    <property type="molecule type" value="Genomic_DNA"/>
</dbReference>
<dbReference type="GO" id="GO:0070475">
    <property type="term" value="P:rRNA base methylation"/>
    <property type="evidence" value="ECO:0007669"/>
    <property type="project" value="TreeGrafter"/>
</dbReference>
<dbReference type="Pfam" id="PF20260">
    <property type="entry name" value="PUA_4"/>
    <property type="match status" value="1"/>
</dbReference>
<dbReference type="Gene3D" id="3.40.1280.10">
    <property type="match status" value="1"/>
</dbReference>
<keyword evidence="6 12" id="KW-0698">rRNA processing</keyword>
<evidence type="ECO:0000256" key="8">
    <source>
        <dbReference type="ARBA" id="ARBA00022679"/>
    </source>
</evidence>
<feature type="domain" description="Ribosomal RNA small subunit methyltransferase E methyltransferase" evidence="13">
    <location>
        <begin position="80"/>
        <end position="237"/>
    </location>
</feature>
<dbReference type="InterPro" id="IPR029026">
    <property type="entry name" value="tRNA_m1G_MTases_N"/>
</dbReference>
<dbReference type="InterPro" id="IPR046887">
    <property type="entry name" value="RsmE_PUA-like"/>
</dbReference>
<dbReference type="SUPFAM" id="SSF88697">
    <property type="entry name" value="PUA domain-like"/>
    <property type="match status" value="1"/>
</dbReference>
<comment type="function">
    <text evidence="10 12">Specifically methylates the N3 position of the uracil ring of uridine 1498 (m3U1498) in 16S rRNA. Acts on the fully assembled 30S ribosomal subunit.</text>
</comment>
<proteinExistence type="inferred from homology"/>
<reference evidence="15 16" key="1">
    <citation type="submission" date="2016-12" db="EMBL/GenBank/DDBJ databases">
        <title>Comparative genomics of Bartonella apis.</title>
        <authorList>
            <person name="Engel P."/>
        </authorList>
    </citation>
    <scope>NUCLEOTIDE SEQUENCE [LARGE SCALE GENOMIC DNA]</scope>
    <source>
        <strain evidence="15 16">PEB0149</strain>
    </source>
</reference>
<evidence type="ECO:0000259" key="13">
    <source>
        <dbReference type="Pfam" id="PF04452"/>
    </source>
</evidence>